<evidence type="ECO:0000256" key="2">
    <source>
        <dbReference type="ARBA" id="ARBA00022448"/>
    </source>
</evidence>
<keyword evidence="6 9" id="KW-1133">Transmembrane helix</keyword>
<organism evidence="11 12">
    <name type="scientific">Roseburia intestinalis</name>
    <dbReference type="NCBI Taxonomy" id="166486"/>
    <lineage>
        <taxon>Bacteria</taxon>
        <taxon>Bacillati</taxon>
        <taxon>Bacillota</taxon>
        <taxon>Clostridia</taxon>
        <taxon>Lachnospirales</taxon>
        <taxon>Lachnospiraceae</taxon>
        <taxon>Roseburia</taxon>
    </lineage>
</organism>
<evidence type="ECO:0000256" key="5">
    <source>
        <dbReference type="ARBA" id="ARBA00022692"/>
    </source>
</evidence>
<accession>A0A413ZB64</accession>
<feature type="transmembrane region" description="Helical" evidence="9">
    <location>
        <begin position="103"/>
        <end position="122"/>
    </location>
</feature>
<dbReference type="PANTHER" id="PTHR35011">
    <property type="entry name" value="2,3-DIKETO-L-GULONATE TRAP TRANSPORTER SMALL PERMEASE PROTEIN YIAM"/>
    <property type="match status" value="1"/>
</dbReference>
<comment type="caution">
    <text evidence="11">The sequence shown here is derived from an EMBL/GenBank/DDBJ whole genome shotgun (WGS) entry which is preliminary data.</text>
</comment>
<proteinExistence type="inferred from homology"/>
<dbReference type="PANTHER" id="PTHR35011:SF2">
    <property type="entry name" value="2,3-DIKETO-L-GULONATE TRAP TRANSPORTER SMALL PERMEASE PROTEIN YIAM"/>
    <property type="match status" value="1"/>
</dbReference>
<gene>
    <name evidence="11" type="ORF">DW856_04940</name>
</gene>
<feature type="transmembrane region" description="Helical" evidence="9">
    <location>
        <begin position="28"/>
        <end position="51"/>
    </location>
</feature>
<reference evidence="11 12" key="1">
    <citation type="submission" date="2018-08" db="EMBL/GenBank/DDBJ databases">
        <title>A genome reference for cultivated species of the human gut microbiota.</title>
        <authorList>
            <person name="Zou Y."/>
            <person name="Xue W."/>
            <person name="Luo G."/>
        </authorList>
    </citation>
    <scope>NUCLEOTIDE SEQUENCE [LARGE SCALE GENOMIC DNA]</scope>
    <source>
        <strain evidence="11 12">AM37-1AC</strain>
    </source>
</reference>
<name>A0A413ZB64_9FIRM</name>
<evidence type="ECO:0000313" key="11">
    <source>
        <dbReference type="EMBL" id="RHC19236.1"/>
    </source>
</evidence>
<dbReference type="AlphaFoldDB" id="A0A413ZB64"/>
<evidence type="ECO:0000256" key="4">
    <source>
        <dbReference type="ARBA" id="ARBA00022519"/>
    </source>
</evidence>
<comment type="subcellular location">
    <subcellularLocation>
        <location evidence="1">Cell inner membrane</location>
        <topology evidence="1">Multi-pass membrane protein</topology>
    </subcellularLocation>
</comment>
<keyword evidence="4" id="KW-0997">Cell inner membrane</keyword>
<protein>
    <submittedName>
        <fullName evidence="11">TRAP transporter small permease</fullName>
    </submittedName>
</protein>
<comment type="similarity">
    <text evidence="8">Belongs to the TRAP transporter small permease family.</text>
</comment>
<dbReference type="EMBL" id="QSHO01000003">
    <property type="protein sequence ID" value="RHC19236.1"/>
    <property type="molecule type" value="Genomic_DNA"/>
</dbReference>
<feature type="transmembrane region" description="Helical" evidence="9">
    <location>
        <begin position="142"/>
        <end position="160"/>
    </location>
</feature>
<dbReference type="Pfam" id="PF04290">
    <property type="entry name" value="DctQ"/>
    <property type="match status" value="1"/>
</dbReference>
<evidence type="ECO:0000313" key="12">
    <source>
        <dbReference type="Proteomes" id="UP000283513"/>
    </source>
</evidence>
<dbReference type="GO" id="GO:0015740">
    <property type="term" value="P:C4-dicarboxylate transport"/>
    <property type="evidence" value="ECO:0007669"/>
    <property type="project" value="TreeGrafter"/>
</dbReference>
<evidence type="ECO:0000256" key="8">
    <source>
        <dbReference type="ARBA" id="ARBA00038436"/>
    </source>
</evidence>
<evidence type="ECO:0000256" key="3">
    <source>
        <dbReference type="ARBA" id="ARBA00022475"/>
    </source>
</evidence>
<keyword evidence="5 9" id="KW-0812">Transmembrane</keyword>
<dbReference type="Proteomes" id="UP000283513">
    <property type="component" value="Unassembled WGS sequence"/>
</dbReference>
<dbReference type="InterPro" id="IPR007387">
    <property type="entry name" value="TRAP_DctQ"/>
</dbReference>
<keyword evidence="7 9" id="KW-0472">Membrane</keyword>
<dbReference type="GO" id="GO:0022857">
    <property type="term" value="F:transmembrane transporter activity"/>
    <property type="evidence" value="ECO:0007669"/>
    <property type="project" value="TreeGrafter"/>
</dbReference>
<evidence type="ECO:0000256" key="6">
    <source>
        <dbReference type="ARBA" id="ARBA00022989"/>
    </source>
</evidence>
<evidence type="ECO:0000256" key="7">
    <source>
        <dbReference type="ARBA" id="ARBA00023136"/>
    </source>
</evidence>
<evidence type="ECO:0000259" key="10">
    <source>
        <dbReference type="Pfam" id="PF04290"/>
    </source>
</evidence>
<sequence>MSKKLYEGRRKGCMKKFIHVIDESLEEILMVLMLAAMTLIMGCQVFSRYILGVSLSWSEEITRYLFIWSAFLSVSLCTRKCISIKVDQFIKMFPKRGKTIFKITNLTVEFVFFVYLIPFSFLYLKATIESGQVSPACGLPMYYVQSAPFFCFILTAFRIVQRWFGEWRILLGKEKKPLEEGDIASVIEEAVVENPEHADAANMDKSGVTVRKEK</sequence>
<feature type="domain" description="Tripartite ATP-independent periplasmic transporters DctQ component" evidence="10">
    <location>
        <begin position="37"/>
        <end position="168"/>
    </location>
</feature>
<evidence type="ECO:0000256" key="1">
    <source>
        <dbReference type="ARBA" id="ARBA00004429"/>
    </source>
</evidence>
<keyword evidence="2" id="KW-0813">Transport</keyword>
<keyword evidence="3" id="KW-1003">Cell membrane</keyword>
<dbReference type="InterPro" id="IPR055348">
    <property type="entry name" value="DctQ"/>
</dbReference>
<evidence type="ECO:0000256" key="9">
    <source>
        <dbReference type="SAM" id="Phobius"/>
    </source>
</evidence>
<dbReference type="GO" id="GO:0005886">
    <property type="term" value="C:plasma membrane"/>
    <property type="evidence" value="ECO:0007669"/>
    <property type="project" value="UniProtKB-SubCell"/>
</dbReference>
<feature type="transmembrane region" description="Helical" evidence="9">
    <location>
        <begin position="63"/>
        <end position="82"/>
    </location>
</feature>